<evidence type="ECO:0000259" key="8">
    <source>
        <dbReference type="Pfam" id="PF04290"/>
    </source>
</evidence>
<keyword evidence="2 7" id="KW-0813">Transport</keyword>
<protein>
    <recommendedName>
        <fullName evidence="7">TRAP transporter small permease protein</fullName>
    </recommendedName>
</protein>
<comment type="similarity">
    <text evidence="7">Belongs to the TRAP transporter small permease family.</text>
</comment>
<reference evidence="9 10" key="1">
    <citation type="journal article" date="2013" name="Genome Biol.">
        <title>Genomic analysis reveals key aspects of prokaryotic symbiosis in the phototrophic consortium "Chlorochromatium aggregatum".</title>
        <authorList>
            <person name="Liu Z."/>
            <person name="Muller J."/>
            <person name="Li T."/>
            <person name="Alvey R.M."/>
            <person name="Vogl K."/>
            <person name="Frigaard N.U."/>
            <person name="Rockwell N.C."/>
            <person name="Boyd E.S."/>
            <person name="Tomsho L.P."/>
            <person name="Schuster S.C."/>
            <person name="Henke P."/>
            <person name="Rohde M."/>
            <person name="Overmann J."/>
            <person name="Bryant D.A."/>
        </authorList>
    </citation>
    <scope>NUCLEOTIDE SEQUENCE [LARGE SCALE GENOMIC DNA]</scope>
    <source>
        <strain evidence="9">CR</strain>
    </source>
</reference>
<dbReference type="HOGENOM" id="CLU_086356_8_1_4"/>
<evidence type="ECO:0000256" key="4">
    <source>
        <dbReference type="ARBA" id="ARBA00022692"/>
    </source>
</evidence>
<proteinExistence type="inferred from homology"/>
<keyword evidence="4 7" id="KW-0812">Transmembrane</keyword>
<dbReference type="eggNOG" id="COG3090">
    <property type="taxonomic scope" value="Bacteria"/>
</dbReference>
<comment type="caution">
    <text evidence="7">Lacks conserved residue(s) required for the propagation of feature annotation.</text>
</comment>
<comment type="function">
    <text evidence="7">Part of the tripartite ATP-independent periplasmic (TRAP) transport system.</text>
</comment>
<sequence length="166" mass="17621">MHTDLSPSFDAIPQAARALALLGALGFLALAVLSVVSVVGRKLAAAPIPGDIELVQMGAAVAASWFFPYCTLRGADLKIDIVPRRWRAGCMHWLDTVASLGIAAFGALVGWRVAVGAWGLYEAGETSMVLGCPLWIPQMLLVPGFVLMGVCGLHRAAGHWQQVCKR</sequence>
<comment type="subunit">
    <text evidence="7">The complex comprises the extracytoplasmic solute receptor protein and the two transmembrane proteins.</text>
</comment>
<evidence type="ECO:0000256" key="2">
    <source>
        <dbReference type="ARBA" id="ARBA00022448"/>
    </source>
</evidence>
<comment type="subcellular location">
    <subcellularLocation>
        <location evidence="7">Cell inner membrane</location>
        <topology evidence="7">Multi-pass membrane protein</topology>
    </subcellularLocation>
    <subcellularLocation>
        <location evidence="1">Cell membrane</location>
        <topology evidence="1">Multi-pass membrane protein</topology>
    </subcellularLocation>
</comment>
<dbReference type="EMBL" id="CP004885">
    <property type="protein sequence ID" value="AGX88438.1"/>
    <property type="molecule type" value="Genomic_DNA"/>
</dbReference>
<keyword evidence="5 7" id="KW-1133">Transmembrane helix</keyword>
<dbReference type="STRING" id="946483.Cenrod_2379"/>
<dbReference type="KEGG" id="cbx:Cenrod_2379"/>
<gene>
    <name evidence="9" type="ORF">Cenrod_2379</name>
</gene>
<dbReference type="Proteomes" id="UP000017184">
    <property type="component" value="Chromosome"/>
</dbReference>
<keyword evidence="3" id="KW-1003">Cell membrane</keyword>
<dbReference type="InterPro" id="IPR055348">
    <property type="entry name" value="DctQ"/>
</dbReference>
<dbReference type="GO" id="GO:0022857">
    <property type="term" value="F:transmembrane transporter activity"/>
    <property type="evidence" value="ECO:0007669"/>
    <property type="project" value="UniProtKB-UniRule"/>
</dbReference>
<evidence type="ECO:0000256" key="3">
    <source>
        <dbReference type="ARBA" id="ARBA00022475"/>
    </source>
</evidence>
<keyword evidence="7" id="KW-0997">Cell inner membrane</keyword>
<dbReference type="RefSeq" id="WP_022776125.1">
    <property type="nucleotide sequence ID" value="NC_022576.1"/>
</dbReference>
<evidence type="ECO:0000313" key="10">
    <source>
        <dbReference type="Proteomes" id="UP000017184"/>
    </source>
</evidence>
<keyword evidence="10" id="KW-1185">Reference proteome</keyword>
<feature type="domain" description="Tripartite ATP-independent periplasmic transporters DctQ component" evidence="8">
    <location>
        <begin position="31"/>
        <end position="161"/>
    </location>
</feature>
<dbReference type="AlphaFoldDB" id="U5NDZ3"/>
<name>U5NDZ3_9BURK</name>
<feature type="transmembrane region" description="Helical" evidence="7">
    <location>
        <begin position="93"/>
        <end position="114"/>
    </location>
</feature>
<evidence type="ECO:0000256" key="5">
    <source>
        <dbReference type="ARBA" id="ARBA00022989"/>
    </source>
</evidence>
<evidence type="ECO:0000256" key="7">
    <source>
        <dbReference type="RuleBase" id="RU369079"/>
    </source>
</evidence>
<evidence type="ECO:0000256" key="6">
    <source>
        <dbReference type="ARBA" id="ARBA00023136"/>
    </source>
</evidence>
<dbReference type="Pfam" id="PF04290">
    <property type="entry name" value="DctQ"/>
    <property type="match status" value="1"/>
</dbReference>
<accession>U5NDZ3</accession>
<organism evidence="9 10">
    <name type="scientific">Candidatus Symbiobacter mobilis CR</name>
    <dbReference type="NCBI Taxonomy" id="946483"/>
    <lineage>
        <taxon>Bacteria</taxon>
        <taxon>Pseudomonadati</taxon>
        <taxon>Pseudomonadota</taxon>
        <taxon>Betaproteobacteria</taxon>
        <taxon>Burkholderiales</taxon>
        <taxon>Comamonadaceae</taxon>
    </lineage>
</organism>
<dbReference type="OrthoDB" id="6900059at2"/>
<keyword evidence="6 7" id="KW-0472">Membrane</keyword>
<feature type="transmembrane region" description="Helical" evidence="7">
    <location>
        <begin position="134"/>
        <end position="157"/>
    </location>
</feature>
<dbReference type="GO" id="GO:0005886">
    <property type="term" value="C:plasma membrane"/>
    <property type="evidence" value="ECO:0007669"/>
    <property type="project" value="UniProtKB-SubCell"/>
</dbReference>
<evidence type="ECO:0000256" key="1">
    <source>
        <dbReference type="ARBA" id="ARBA00004651"/>
    </source>
</evidence>
<evidence type="ECO:0000313" key="9">
    <source>
        <dbReference type="EMBL" id="AGX88438.1"/>
    </source>
</evidence>